<dbReference type="SMART" id="SM00343">
    <property type="entry name" value="ZnF_C2HC"/>
    <property type="match status" value="1"/>
</dbReference>
<gene>
    <name evidence="4" type="ORF">Tci_025304</name>
</gene>
<dbReference type="InterPro" id="IPR036875">
    <property type="entry name" value="Znf_CCHC_sf"/>
</dbReference>
<dbReference type="AlphaFoldDB" id="A0A6L2KVK3"/>
<accession>A0A6L2KVK3</accession>
<reference evidence="4" key="1">
    <citation type="journal article" date="2019" name="Sci. Rep.">
        <title>Draft genome of Tanacetum cinerariifolium, the natural source of mosquito coil.</title>
        <authorList>
            <person name="Yamashiro T."/>
            <person name="Shiraishi A."/>
            <person name="Satake H."/>
            <person name="Nakayama K."/>
        </authorList>
    </citation>
    <scope>NUCLEOTIDE SEQUENCE</scope>
</reference>
<evidence type="ECO:0000256" key="2">
    <source>
        <dbReference type="SAM" id="MobiDB-lite"/>
    </source>
</evidence>
<evidence type="ECO:0000259" key="3">
    <source>
        <dbReference type="PROSITE" id="PS50158"/>
    </source>
</evidence>
<sequence length="620" mass="69716">MSGEELAPQMVPVESPQMVSSVKLPILKKGEYTLWSMRMEQYLTNTNYGLWQVIMNGDEPVQTTRDENGVKTEVPPKTAQAILARQREIKAKSILLLAILDEYQLRFHTIKDAKSLWAAIKKVLDKAYDMFQKLISLLEVHEDTNSINEVNTANGISTAAGHSSSDQEQIDHDDLEEMDLKWQVAMLSMRVKRFYKKTGRKLNFNSKEPVCFDKTKVECFNCHRRGHFARECRAPRNQGNINGDASQLSTKDKTSLGYVDQLSESDSEVLPSVFDSRSSDGDDNQTNDMFKKDDVYHAVPPPLTGNYMPPLADLSFAGLNDSVYRPTANKTSASISKGEPSVIKTSNISVEMPKVDYVRTSGVIIKDWFSDDEDTLVDSQEDSQTTVKPSFKKIELTKARNEYVKSDKQADKPKMVTQKDKVDRKDWNGNLTQKSRPFYKSTVLNTMISKKTVNTVRVNGVNTAGQTVVSIVEGNGVTAVKTSAGYVWRPKMTDLNNVFNDSSGSWISKRVNSIDPQGRLKKGIEVMKDKVIQEHVYEEEVLLNNNIGKQSGDLVEMPSEAMEQGMDDHVPDKIDGAKCDQVPNHVPNLEVLVCKQVANHDSDELVDKGRLLKRKRVYAE</sequence>
<dbReference type="EMBL" id="BKCJ010003156">
    <property type="protein sequence ID" value="GEU53326.1"/>
    <property type="molecule type" value="Genomic_DNA"/>
</dbReference>
<feature type="compositionally biased region" description="Polar residues" evidence="2">
    <location>
        <begin position="238"/>
        <end position="249"/>
    </location>
</feature>
<keyword evidence="1" id="KW-0479">Metal-binding</keyword>
<organism evidence="4">
    <name type="scientific">Tanacetum cinerariifolium</name>
    <name type="common">Dalmatian daisy</name>
    <name type="synonym">Chrysanthemum cinerariifolium</name>
    <dbReference type="NCBI Taxonomy" id="118510"/>
    <lineage>
        <taxon>Eukaryota</taxon>
        <taxon>Viridiplantae</taxon>
        <taxon>Streptophyta</taxon>
        <taxon>Embryophyta</taxon>
        <taxon>Tracheophyta</taxon>
        <taxon>Spermatophyta</taxon>
        <taxon>Magnoliopsida</taxon>
        <taxon>eudicotyledons</taxon>
        <taxon>Gunneridae</taxon>
        <taxon>Pentapetalae</taxon>
        <taxon>asterids</taxon>
        <taxon>campanulids</taxon>
        <taxon>Asterales</taxon>
        <taxon>Asteraceae</taxon>
        <taxon>Asteroideae</taxon>
        <taxon>Anthemideae</taxon>
        <taxon>Anthemidinae</taxon>
        <taxon>Tanacetum</taxon>
    </lineage>
</organism>
<dbReference type="InterPro" id="IPR001878">
    <property type="entry name" value="Znf_CCHC"/>
</dbReference>
<dbReference type="GO" id="GO:0003676">
    <property type="term" value="F:nucleic acid binding"/>
    <property type="evidence" value="ECO:0007669"/>
    <property type="project" value="InterPro"/>
</dbReference>
<feature type="region of interest" description="Disordered" evidence="2">
    <location>
        <begin position="238"/>
        <end position="289"/>
    </location>
</feature>
<protein>
    <submittedName>
        <fullName evidence="4">Ribonuclease H-like domain-containing protein</fullName>
    </submittedName>
</protein>
<proteinExistence type="predicted"/>
<keyword evidence="1" id="KW-0862">Zinc</keyword>
<dbReference type="PROSITE" id="PS50158">
    <property type="entry name" value="ZF_CCHC"/>
    <property type="match status" value="1"/>
</dbReference>
<keyword evidence="1" id="KW-0863">Zinc-finger</keyword>
<feature type="domain" description="CCHC-type" evidence="3">
    <location>
        <begin position="219"/>
        <end position="233"/>
    </location>
</feature>
<comment type="caution">
    <text evidence="4">The sequence shown here is derived from an EMBL/GenBank/DDBJ whole genome shotgun (WGS) entry which is preliminary data.</text>
</comment>
<name>A0A6L2KVK3_TANCI</name>
<dbReference type="GO" id="GO:0008270">
    <property type="term" value="F:zinc ion binding"/>
    <property type="evidence" value="ECO:0007669"/>
    <property type="project" value="UniProtKB-KW"/>
</dbReference>
<evidence type="ECO:0000313" key="4">
    <source>
        <dbReference type="EMBL" id="GEU53326.1"/>
    </source>
</evidence>
<dbReference type="Gene3D" id="4.10.60.10">
    <property type="entry name" value="Zinc finger, CCHC-type"/>
    <property type="match status" value="1"/>
</dbReference>
<dbReference type="SUPFAM" id="SSF57756">
    <property type="entry name" value="Retrovirus zinc finger-like domains"/>
    <property type="match status" value="1"/>
</dbReference>
<evidence type="ECO:0000256" key="1">
    <source>
        <dbReference type="PROSITE-ProRule" id="PRU00047"/>
    </source>
</evidence>